<keyword evidence="2" id="KW-0813">Transport</keyword>
<dbReference type="InterPro" id="IPR026854">
    <property type="entry name" value="VPS13_N"/>
</dbReference>
<evidence type="ECO:0000259" key="3">
    <source>
        <dbReference type="Pfam" id="PF12624"/>
    </source>
</evidence>
<sequence length="192" mass="22525">MERLQLHILRNLILSISNIHIAYEDKTTKPDHPFSFGITLNYTTNTEWEPMVSKEESPIVYKLGELNALSIYWNSDIKSRSELSQENIVDILQAKIVKNEQTSSNSMTYILQPLNINIKLKMATTPREQDYVRPVFDAKIDVHRINLNINRNQYCDLLDLFEFQDHLNSQSKFIKYYAMIENNATDKPSLRR</sequence>
<proteinExistence type="inferred from homology"/>
<evidence type="ECO:0000313" key="4">
    <source>
        <dbReference type="EMBL" id="CAF4235622.1"/>
    </source>
</evidence>
<organism evidence="4 5">
    <name type="scientific">Rotaria sordida</name>
    <dbReference type="NCBI Taxonomy" id="392033"/>
    <lineage>
        <taxon>Eukaryota</taxon>
        <taxon>Metazoa</taxon>
        <taxon>Spiralia</taxon>
        <taxon>Gnathifera</taxon>
        <taxon>Rotifera</taxon>
        <taxon>Eurotatoria</taxon>
        <taxon>Bdelloidea</taxon>
        <taxon>Philodinida</taxon>
        <taxon>Philodinidae</taxon>
        <taxon>Rotaria</taxon>
    </lineage>
</organism>
<feature type="non-terminal residue" evidence="4">
    <location>
        <position position="1"/>
    </location>
</feature>
<dbReference type="PANTHER" id="PTHR16166">
    <property type="entry name" value="VACUOLAR PROTEIN SORTING-ASSOCIATED PROTEIN VPS13"/>
    <property type="match status" value="1"/>
</dbReference>
<evidence type="ECO:0000313" key="5">
    <source>
        <dbReference type="Proteomes" id="UP000663836"/>
    </source>
</evidence>
<dbReference type="InterPro" id="IPR026847">
    <property type="entry name" value="VPS13"/>
</dbReference>
<evidence type="ECO:0000256" key="1">
    <source>
        <dbReference type="ARBA" id="ARBA00006545"/>
    </source>
</evidence>
<gene>
    <name evidence="4" type="ORF">JBS370_LOCUS38079</name>
</gene>
<evidence type="ECO:0000256" key="2">
    <source>
        <dbReference type="ARBA" id="ARBA00022448"/>
    </source>
</evidence>
<name>A0A820DPH9_9BILA</name>
<accession>A0A820DPH9</accession>
<dbReference type="AlphaFoldDB" id="A0A820DPH9"/>
<feature type="domain" description="Chorein N-terminal" evidence="3">
    <location>
        <begin position="1"/>
        <end position="176"/>
    </location>
</feature>
<dbReference type="EMBL" id="CAJOBD010019562">
    <property type="protein sequence ID" value="CAF4235622.1"/>
    <property type="molecule type" value="Genomic_DNA"/>
</dbReference>
<dbReference type="Proteomes" id="UP000663836">
    <property type="component" value="Unassembled WGS sequence"/>
</dbReference>
<dbReference type="GO" id="GO:0045053">
    <property type="term" value="P:protein retention in Golgi apparatus"/>
    <property type="evidence" value="ECO:0007669"/>
    <property type="project" value="TreeGrafter"/>
</dbReference>
<dbReference type="Pfam" id="PF12624">
    <property type="entry name" value="VPS13_N"/>
    <property type="match status" value="1"/>
</dbReference>
<dbReference type="GO" id="GO:0006623">
    <property type="term" value="P:protein targeting to vacuole"/>
    <property type="evidence" value="ECO:0007669"/>
    <property type="project" value="TreeGrafter"/>
</dbReference>
<reference evidence="4" key="1">
    <citation type="submission" date="2021-02" db="EMBL/GenBank/DDBJ databases">
        <authorList>
            <person name="Nowell W R."/>
        </authorList>
    </citation>
    <scope>NUCLEOTIDE SEQUENCE</scope>
</reference>
<dbReference type="PANTHER" id="PTHR16166:SF93">
    <property type="entry name" value="INTERMEMBRANE LIPID TRANSFER PROTEIN VPS13"/>
    <property type="match status" value="1"/>
</dbReference>
<protein>
    <recommendedName>
        <fullName evidence="3">Chorein N-terminal domain-containing protein</fullName>
    </recommendedName>
</protein>
<comment type="similarity">
    <text evidence="1">Belongs to the VPS13 family.</text>
</comment>
<comment type="caution">
    <text evidence="4">The sequence shown here is derived from an EMBL/GenBank/DDBJ whole genome shotgun (WGS) entry which is preliminary data.</text>
</comment>